<comment type="catalytic activity">
    <reaction evidence="6">
        <text>pyridoxine 5'-phosphate + O2 = pyridoxal 5'-phosphate + H2O2</text>
        <dbReference type="Rhea" id="RHEA:15149"/>
        <dbReference type="ChEBI" id="CHEBI:15379"/>
        <dbReference type="ChEBI" id="CHEBI:16240"/>
        <dbReference type="ChEBI" id="CHEBI:58589"/>
        <dbReference type="ChEBI" id="CHEBI:597326"/>
        <dbReference type="EC" id="1.4.3.5"/>
    </reaction>
</comment>
<dbReference type="EMBL" id="CP002189">
    <property type="protein sequence ID" value="ADV33766.1"/>
    <property type="molecule type" value="Genomic_DNA"/>
</dbReference>
<feature type="binding site" evidence="6 7">
    <location>
        <position position="189"/>
    </location>
    <ligand>
        <name>FMN</name>
        <dbReference type="ChEBI" id="CHEBI:58210"/>
    </ligand>
</feature>
<evidence type="ECO:0000256" key="4">
    <source>
        <dbReference type="ARBA" id="ARBA00023002"/>
    </source>
</evidence>
<dbReference type="Pfam" id="PF10590">
    <property type="entry name" value="PNP_phzG_C"/>
    <property type="match status" value="1"/>
</dbReference>
<evidence type="ECO:0000256" key="2">
    <source>
        <dbReference type="ARBA" id="ARBA00022630"/>
    </source>
</evidence>
<dbReference type="InterPro" id="IPR019576">
    <property type="entry name" value="Pyridoxamine_oxidase_dimer_C"/>
</dbReference>
<feature type="domain" description="Pyridoxamine 5'-phosphate oxidase N-terminal" evidence="8">
    <location>
        <begin position="38"/>
        <end position="162"/>
    </location>
</feature>
<keyword evidence="4 6" id="KW-0560">Oxidoreductase</keyword>
<feature type="binding site" evidence="6">
    <location>
        <position position="127"/>
    </location>
    <ligand>
        <name>substrate</name>
    </ligand>
</feature>
<keyword evidence="11" id="KW-1185">Reference proteome</keyword>
<evidence type="ECO:0000256" key="7">
    <source>
        <dbReference type="PIRSR" id="PIRSR000190-2"/>
    </source>
</evidence>
<sequence length="216" mass="25888">MIINSFEIFNTRREYNLGTLRRSNLTTNPMDLFSKWLQEAYLKKIPDPNAMCISTVDRTGQPFQRLVLLKYFNDETMMFFTNLKSRKSIHLIDNPKISLCFPWSIIDRQVIVTGNVNKLSQKEVSQYFYTRPKNNQISTWASRQSSIVSSRNIFENKFLKFKTKYLNKNIPFPKFWGGYKIYINSIEFWQGGMYRLHDRFIYRKNKKKWSVDRLSP</sequence>
<dbReference type="InterPro" id="IPR019740">
    <property type="entry name" value="Pyridox_Oxase_CS"/>
</dbReference>
<gene>
    <name evidence="6 10" type="primary">pdxH</name>
    <name evidence="10" type="ordered locus">BVAF_373</name>
</gene>
<evidence type="ECO:0000256" key="1">
    <source>
        <dbReference type="ARBA" id="ARBA00007301"/>
    </source>
</evidence>
<dbReference type="SUPFAM" id="SSF50475">
    <property type="entry name" value="FMN-binding split barrel"/>
    <property type="match status" value="1"/>
</dbReference>
<feature type="binding site" evidence="6">
    <location>
        <position position="131"/>
    </location>
    <ligand>
        <name>substrate</name>
    </ligand>
</feature>
<dbReference type="InterPro" id="IPR012349">
    <property type="entry name" value="Split_barrel_FMN-bd"/>
</dbReference>
<evidence type="ECO:0000313" key="11">
    <source>
        <dbReference type="Proteomes" id="UP000007464"/>
    </source>
</evidence>
<dbReference type="GO" id="GO:0008615">
    <property type="term" value="P:pyridoxine biosynthetic process"/>
    <property type="evidence" value="ECO:0007669"/>
    <property type="project" value="UniProtKB-UniRule"/>
</dbReference>
<feature type="binding site" evidence="6 7">
    <location>
        <position position="109"/>
    </location>
    <ligand>
        <name>FMN</name>
        <dbReference type="ChEBI" id="CHEBI:58210"/>
    </ligand>
</feature>
<comment type="caution">
    <text evidence="6">Lacks conserved residue(s) required for the propagation of feature annotation.</text>
</comment>
<feature type="binding site" evidence="6">
    <location>
        <begin position="195"/>
        <end position="197"/>
    </location>
    <ligand>
        <name>substrate</name>
    </ligand>
</feature>
<feature type="binding site" evidence="6 7">
    <location>
        <begin position="144"/>
        <end position="145"/>
    </location>
    <ligand>
        <name>FMN</name>
        <dbReference type="ChEBI" id="CHEBI:58210"/>
    </ligand>
</feature>
<name>E8Q672_BLOVB</name>
<dbReference type="HOGENOM" id="CLU_032263_2_2_6"/>
<feature type="binding site" evidence="6 7">
    <location>
        <position position="86"/>
    </location>
    <ligand>
        <name>FMN</name>
        <dbReference type="ChEBI" id="CHEBI:58210"/>
    </ligand>
</feature>
<keyword evidence="2 6" id="KW-0285">Flavoprotein</keyword>
<dbReference type="PANTHER" id="PTHR10851:SF0">
    <property type="entry name" value="PYRIDOXINE-5'-PHOSPHATE OXIDASE"/>
    <property type="match status" value="1"/>
</dbReference>
<dbReference type="Proteomes" id="UP000007464">
    <property type="component" value="Chromosome"/>
</dbReference>
<dbReference type="Pfam" id="PF01243">
    <property type="entry name" value="PNPOx_N"/>
    <property type="match status" value="1"/>
</dbReference>
<feature type="binding site" evidence="6 7">
    <location>
        <position position="199"/>
    </location>
    <ligand>
        <name>FMN</name>
        <dbReference type="ChEBI" id="CHEBI:58210"/>
    </ligand>
</feature>
<dbReference type="KEGG" id="bva:BVAF_373"/>
<dbReference type="GO" id="GO:0004733">
    <property type="term" value="F:pyridoxamine phosphate oxidase activity"/>
    <property type="evidence" value="ECO:0007669"/>
    <property type="project" value="UniProtKB-UniRule"/>
</dbReference>
<evidence type="ECO:0000256" key="6">
    <source>
        <dbReference type="HAMAP-Rule" id="MF_01629"/>
    </source>
</evidence>
<feature type="binding site" evidence="6 7">
    <location>
        <position position="87"/>
    </location>
    <ligand>
        <name>FMN</name>
        <dbReference type="ChEBI" id="CHEBI:58210"/>
    </ligand>
</feature>
<dbReference type="NCBIfam" id="TIGR00558">
    <property type="entry name" value="pdxH"/>
    <property type="match status" value="1"/>
</dbReference>
<evidence type="ECO:0000256" key="3">
    <source>
        <dbReference type="ARBA" id="ARBA00022643"/>
    </source>
</evidence>
<comment type="function">
    <text evidence="6">Catalyzes the oxidation of either pyridoxine 5'-phosphate (PNP) or pyridoxamine 5'-phosphate (PMP) into pyridoxal 5'-phosphate (PLP).</text>
</comment>
<comment type="catalytic activity">
    <reaction evidence="6">
        <text>pyridoxamine 5'-phosphate + O2 + H2O = pyridoxal 5'-phosphate + H2O2 + NH4(+)</text>
        <dbReference type="Rhea" id="RHEA:15817"/>
        <dbReference type="ChEBI" id="CHEBI:15377"/>
        <dbReference type="ChEBI" id="CHEBI:15379"/>
        <dbReference type="ChEBI" id="CHEBI:16240"/>
        <dbReference type="ChEBI" id="CHEBI:28938"/>
        <dbReference type="ChEBI" id="CHEBI:58451"/>
        <dbReference type="ChEBI" id="CHEBI:597326"/>
        <dbReference type="EC" id="1.4.3.5"/>
    </reaction>
</comment>
<feature type="binding site" evidence="6">
    <location>
        <position position="70"/>
    </location>
    <ligand>
        <name>substrate</name>
    </ligand>
</feature>
<reference evidence="10 11" key="1">
    <citation type="journal article" date="2010" name="BMC Genomics">
        <title>Unprecedented loss of ammonia assimilation capability in a urease-encoding bacterial mutualist.</title>
        <authorList>
            <person name="Williams L.E."/>
            <person name="Wernegreen J.J."/>
        </authorList>
    </citation>
    <scope>NUCLEOTIDE SEQUENCE [LARGE SCALE GENOMIC DNA]</scope>
    <source>
        <strain evidence="10 11">BVAF</strain>
    </source>
</reference>
<feature type="binding site" evidence="6 7">
    <location>
        <begin position="80"/>
        <end position="81"/>
    </location>
    <ligand>
        <name>FMN</name>
        <dbReference type="ChEBI" id="CHEBI:58210"/>
    </ligand>
</feature>
<dbReference type="RefSeq" id="WP_013516691.1">
    <property type="nucleotide sequence ID" value="NC_014909.2"/>
</dbReference>
<comment type="similarity">
    <text evidence="1 6">Belongs to the pyridoxamine 5'-phosphate oxidase family.</text>
</comment>
<feature type="binding site" evidence="6 7">
    <location>
        <begin position="65"/>
        <end position="70"/>
    </location>
    <ligand>
        <name>FMN</name>
        <dbReference type="ChEBI" id="CHEBI:58210"/>
    </ligand>
</feature>
<evidence type="ECO:0000256" key="5">
    <source>
        <dbReference type="ARBA" id="ARBA00023096"/>
    </source>
</evidence>
<dbReference type="GO" id="GO:0010181">
    <property type="term" value="F:FMN binding"/>
    <property type="evidence" value="ECO:0007669"/>
    <property type="project" value="UniProtKB-UniRule"/>
</dbReference>
<dbReference type="PANTHER" id="PTHR10851">
    <property type="entry name" value="PYRIDOXINE-5-PHOSPHATE OXIDASE"/>
    <property type="match status" value="1"/>
</dbReference>
<dbReference type="Gene3D" id="2.30.110.10">
    <property type="entry name" value="Electron Transport, Fmn-binding Protein, Chain A"/>
    <property type="match status" value="1"/>
</dbReference>
<dbReference type="HAMAP" id="MF_01629">
    <property type="entry name" value="PdxH"/>
    <property type="match status" value="1"/>
</dbReference>
<dbReference type="UniPathway" id="UPA01068">
    <property type="reaction ID" value="UER00304"/>
</dbReference>
<keyword evidence="3 6" id="KW-0288">FMN</keyword>
<comment type="subunit">
    <text evidence="6">Homodimer.</text>
</comment>
<comment type="pathway">
    <text evidence="6">Cofactor metabolism; pyridoxal 5'-phosphate salvage; pyridoxal 5'-phosphate from pyridoxamine 5'-phosphate: step 1/1.</text>
</comment>
<dbReference type="STRING" id="859654.BVAF_373"/>
<dbReference type="InterPro" id="IPR000659">
    <property type="entry name" value="Pyridox_Oxase"/>
</dbReference>
<dbReference type="PIRSF" id="PIRSF000190">
    <property type="entry name" value="Pyd_amn-ph_oxd"/>
    <property type="match status" value="1"/>
</dbReference>
<accession>E8Q672</accession>
<feature type="domain" description="Pyridoxine 5'-phosphate oxidase dimerisation C-terminal" evidence="9">
    <location>
        <begin position="176"/>
        <end position="216"/>
    </location>
</feature>
<keyword evidence="5 6" id="KW-0664">Pyridoxine biosynthesis</keyword>
<organism evidence="10 11">
    <name type="scientific">Blochmanniella vafra (strain BVAF)</name>
    <dbReference type="NCBI Taxonomy" id="859654"/>
    <lineage>
        <taxon>Bacteria</taxon>
        <taxon>Pseudomonadati</taxon>
        <taxon>Pseudomonadota</taxon>
        <taxon>Gammaproteobacteria</taxon>
        <taxon>Enterobacterales</taxon>
        <taxon>Enterobacteriaceae</taxon>
        <taxon>ant endosymbionts</taxon>
        <taxon>Candidatus Blochmanniella</taxon>
    </lineage>
</organism>
<dbReference type="AlphaFoldDB" id="E8Q672"/>
<comment type="cofactor">
    <cofactor evidence="6 7">
        <name>FMN</name>
        <dbReference type="ChEBI" id="CHEBI:58210"/>
    </cofactor>
    <text evidence="6 7">Binds 1 FMN per subunit.</text>
</comment>
<dbReference type="PROSITE" id="PS01064">
    <property type="entry name" value="PYRIDOX_OXIDASE"/>
    <property type="match status" value="1"/>
</dbReference>
<dbReference type="EC" id="1.4.3.5" evidence="6"/>
<evidence type="ECO:0000313" key="10">
    <source>
        <dbReference type="EMBL" id="ADV33766.1"/>
    </source>
</evidence>
<proteinExistence type="inferred from homology"/>
<dbReference type="InterPro" id="IPR011576">
    <property type="entry name" value="Pyridox_Oxase_N"/>
</dbReference>
<dbReference type="NCBIfam" id="NF004231">
    <property type="entry name" value="PRK05679.1"/>
    <property type="match status" value="1"/>
</dbReference>
<protein>
    <recommendedName>
        <fullName evidence="6">Pyridoxine/pyridoxamine 5'-phosphate oxidase</fullName>
        <ecNumber evidence="6">1.4.3.5</ecNumber>
    </recommendedName>
    <alternativeName>
        <fullName evidence="6">PNP/PMP oxidase</fullName>
        <shortName evidence="6">PNPOx</shortName>
    </alternativeName>
    <alternativeName>
        <fullName evidence="6">Pyridoxal 5'-phosphate synthase</fullName>
    </alternativeName>
</protein>
<evidence type="ECO:0000259" key="9">
    <source>
        <dbReference type="Pfam" id="PF10590"/>
    </source>
</evidence>
<evidence type="ECO:0000259" key="8">
    <source>
        <dbReference type="Pfam" id="PF01243"/>
    </source>
</evidence>
<comment type="pathway">
    <text evidence="6">Cofactor metabolism; pyridoxal 5'-phosphate salvage; pyridoxal 5'-phosphate from pyridoxine 5'-phosphate: step 1/1.</text>
</comment>